<dbReference type="OrthoDB" id="1452841at2"/>
<dbReference type="AlphaFoldDB" id="A0A1I7A9H1"/>
<dbReference type="PROSITE" id="PS51186">
    <property type="entry name" value="GNAT"/>
    <property type="match status" value="1"/>
</dbReference>
<feature type="domain" description="N-acetyltransferase" evidence="1">
    <location>
        <begin position="107"/>
        <end position="189"/>
    </location>
</feature>
<dbReference type="SUPFAM" id="SSF55729">
    <property type="entry name" value="Acyl-CoA N-acyltransferases (Nat)"/>
    <property type="match status" value="1"/>
</dbReference>
<reference evidence="3" key="1">
    <citation type="submission" date="2016-10" db="EMBL/GenBank/DDBJ databases">
        <authorList>
            <person name="Varghese N."/>
            <person name="Submissions S."/>
        </authorList>
    </citation>
    <scope>NUCLEOTIDE SEQUENCE [LARGE SCALE GENOMIC DNA]</scope>
    <source>
        <strain evidence="3">DSM 23445</strain>
    </source>
</reference>
<dbReference type="Gene3D" id="3.40.630.30">
    <property type="match status" value="1"/>
</dbReference>
<keyword evidence="2" id="KW-0808">Transferase</keyword>
<keyword evidence="3" id="KW-1185">Reference proteome</keyword>
<protein>
    <submittedName>
        <fullName evidence="2">Acetyltransferase (GNAT) domain-containing protein</fullName>
    </submittedName>
</protein>
<evidence type="ECO:0000313" key="3">
    <source>
        <dbReference type="Proteomes" id="UP000199673"/>
    </source>
</evidence>
<dbReference type="EMBL" id="FPBF01000002">
    <property type="protein sequence ID" value="SFT71625.1"/>
    <property type="molecule type" value="Genomic_DNA"/>
</dbReference>
<dbReference type="CDD" id="cd04301">
    <property type="entry name" value="NAT_SF"/>
    <property type="match status" value="1"/>
</dbReference>
<proteinExistence type="predicted"/>
<sequence length="189" mass="21621">MRKFLEADRAKVIQVLVDSFEGNKSVDFVVGNSSKGREVLMEYSLENCLRNGEVFISDSGKSCVLIKYSTQKQKPLSLWLWDLKLALKGIGIPKIPKVLKRESSIETAQPKEPFLYLWFIGVEPESQGKGEGSSLMNSVLDIAKRKNLPVCLETSTARNFKWYESFGFSVYRSSNEFGFPFYFYRKDMP</sequence>
<dbReference type="InterPro" id="IPR052523">
    <property type="entry name" value="Trichothecene_AcTrans"/>
</dbReference>
<evidence type="ECO:0000259" key="1">
    <source>
        <dbReference type="PROSITE" id="PS51186"/>
    </source>
</evidence>
<dbReference type="RefSeq" id="WP_091692313.1">
    <property type="nucleotide sequence ID" value="NZ_FPBF01000002.1"/>
</dbReference>
<dbReference type="GO" id="GO:0016747">
    <property type="term" value="F:acyltransferase activity, transferring groups other than amino-acyl groups"/>
    <property type="evidence" value="ECO:0007669"/>
    <property type="project" value="InterPro"/>
</dbReference>
<dbReference type="Pfam" id="PF13508">
    <property type="entry name" value="Acetyltransf_7"/>
    <property type="match status" value="1"/>
</dbReference>
<organism evidence="2 3">
    <name type="scientific">Algoriphagus locisalis</name>
    <dbReference type="NCBI Taxonomy" id="305507"/>
    <lineage>
        <taxon>Bacteria</taxon>
        <taxon>Pseudomonadati</taxon>
        <taxon>Bacteroidota</taxon>
        <taxon>Cytophagia</taxon>
        <taxon>Cytophagales</taxon>
        <taxon>Cyclobacteriaceae</taxon>
        <taxon>Algoriphagus</taxon>
    </lineage>
</organism>
<evidence type="ECO:0000313" key="2">
    <source>
        <dbReference type="EMBL" id="SFT71625.1"/>
    </source>
</evidence>
<gene>
    <name evidence="2" type="ORF">SAMN04489724_1784</name>
</gene>
<dbReference type="PANTHER" id="PTHR42791">
    <property type="entry name" value="GNAT FAMILY ACETYLTRANSFERASE"/>
    <property type="match status" value="1"/>
</dbReference>
<dbReference type="PANTHER" id="PTHR42791:SF1">
    <property type="entry name" value="N-ACETYLTRANSFERASE DOMAIN-CONTAINING PROTEIN"/>
    <property type="match status" value="1"/>
</dbReference>
<dbReference type="InterPro" id="IPR000182">
    <property type="entry name" value="GNAT_dom"/>
</dbReference>
<dbReference type="Proteomes" id="UP000199673">
    <property type="component" value="Unassembled WGS sequence"/>
</dbReference>
<name>A0A1I7A9H1_9BACT</name>
<dbReference type="STRING" id="305507.SAMN04489724_1784"/>
<dbReference type="InterPro" id="IPR016181">
    <property type="entry name" value="Acyl_CoA_acyltransferase"/>
</dbReference>
<accession>A0A1I7A9H1</accession>